<dbReference type="PANTHER" id="PTHR42850">
    <property type="entry name" value="METALLOPHOSPHOESTERASE"/>
    <property type="match status" value="1"/>
</dbReference>
<protein>
    <submittedName>
        <fullName evidence="2">Metallophosphoesterase</fullName>
    </submittedName>
</protein>
<sequence>MFGLGTGKSFADPSPEAPFWAIGDIHGRADLLEQAESIMLREAPGIPAVFVGDYVDRGPDSATVLQLLSSGSEDGDQPIICLMGNHEQMLLDFLDHPERSGPRWLRNGGVATMQSFGISGADAAASPDELAGLAHALLGAMGTDLLAWLRARPLFWQSGNIGVVHAGADPAAPLAEQKPKALLFGHPEFIRKSRRDGLWILHGHTITRKPNAEAGRIAIDTGAYATGRLTCALIQEGKPKFFQT</sequence>
<name>A0ABT4XXJ2_9RHOB</name>
<keyword evidence="3" id="KW-1185">Reference proteome</keyword>
<dbReference type="InterPro" id="IPR029052">
    <property type="entry name" value="Metallo-depent_PP-like"/>
</dbReference>
<proteinExistence type="predicted"/>
<feature type="domain" description="Calcineurin-like phosphoesterase" evidence="1">
    <location>
        <begin position="18"/>
        <end position="107"/>
    </location>
</feature>
<dbReference type="InterPro" id="IPR050126">
    <property type="entry name" value="Ap4A_hydrolase"/>
</dbReference>
<dbReference type="Pfam" id="PF00149">
    <property type="entry name" value="Metallophos"/>
    <property type="match status" value="1"/>
</dbReference>
<dbReference type="SUPFAM" id="SSF56300">
    <property type="entry name" value="Metallo-dependent phosphatases"/>
    <property type="match status" value="1"/>
</dbReference>
<dbReference type="RefSeq" id="WP_271434051.1">
    <property type="nucleotide sequence ID" value="NZ_JAQIOY010000011.1"/>
</dbReference>
<evidence type="ECO:0000259" key="1">
    <source>
        <dbReference type="Pfam" id="PF00149"/>
    </source>
</evidence>
<comment type="caution">
    <text evidence="2">The sequence shown here is derived from an EMBL/GenBank/DDBJ whole genome shotgun (WGS) entry which is preliminary data.</text>
</comment>
<dbReference type="Proteomes" id="UP001210720">
    <property type="component" value="Unassembled WGS sequence"/>
</dbReference>
<dbReference type="EMBL" id="JAQIOY010000011">
    <property type="protein sequence ID" value="MDA7426696.1"/>
    <property type="molecule type" value="Genomic_DNA"/>
</dbReference>
<dbReference type="Gene3D" id="3.60.21.10">
    <property type="match status" value="1"/>
</dbReference>
<evidence type="ECO:0000313" key="3">
    <source>
        <dbReference type="Proteomes" id="UP001210720"/>
    </source>
</evidence>
<gene>
    <name evidence="2" type="ORF">PFY00_18325</name>
</gene>
<accession>A0ABT4XXJ2</accession>
<reference evidence="2 3" key="1">
    <citation type="submission" date="2023-01" db="EMBL/GenBank/DDBJ databases">
        <title>Thalassococcus onchidii sp. nov., isolated from a marine invertebrate from the South China Sea.</title>
        <authorList>
            <person name="Xu S."/>
            <person name="Liu Z."/>
            <person name="Xu Y."/>
        </authorList>
    </citation>
    <scope>NUCLEOTIDE SEQUENCE [LARGE SCALE GENOMIC DNA]</scope>
    <source>
        <strain evidence="2 3">KCTC 32084</strain>
    </source>
</reference>
<dbReference type="InterPro" id="IPR004843">
    <property type="entry name" value="Calcineurin-like_PHP"/>
</dbReference>
<dbReference type="PANTHER" id="PTHR42850:SF4">
    <property type="entry name" value="ZINC-DEPENDENT ENDOPOLYPHOSPHATASE"/>
    <property type="match status" value="1"/>
</dbReference>
<evidence type="ECO:0000313" key="2">
    <source>
        <dbReference type="EMBL" id="MDA7426696.1"/>
    </source>
</evidence>
<organism evidence="2 3">
    <name type="scientific">Thalassococcus lentus</name>
    <dbReference type="NCBI Taxonomy" id="1210524"/>
    <lineage>
        <taxon>Bacteria</taxon>
        <taxon>Pseudomonadati</taxon>
        <taxon>Pseudomonadota</taxon>
        <taxon>Alphaproteobacteria</taxon>
        <taxon>Rhodobacterales</taxon>
        <taxon>Roseobacteraceae</taxon>
        <taxon>Thalassococcus</taxon>
    </lineage>
</organism>